<evidence type="ECO:0000256" key="1">
    <source>
        <dbReference type="SAM" id="MobiDB-lite"/>
    </source>
</evidence>
<evidence type="ECO:0000313" key="2">
    <source>
        <dbReference type="EMBL" id="KAK3743834.1"/>
    </source>
</evidence>
<feature type="region of interest" description="Disordered" evidence="1">
    <location>
        <begin position="45"/>
        <end position="72"/>
    </location>
</feature>
<feature type="compositionally biased region" description="Polar residues" evidence="1">
    <location>
        <begin position="45"/>
        <end position="63"/>
    </location>
</feature>
<organism evidence="2 3">
    <name type="scientific">Elysia crispata</name>
    <name type="common">lettuce slug</name>
    <dbReference type="NCBI Taxonomy" id="231223"/>
    <lineage>
        <taxon>Eukaryota</taxon>
        <taxon>Metazoa</taxon>
        <taxon>Spiralia</taxon>
        <taxon>Lophotrochozoa</taxon>
        <taxon>Mollusca</taxon>
        <taxon>Gastropoda</taxon>
        <taxon>Heterobranchia</taxon>
        <taxon>Euthyneura</taxon>
        <taxon>Panpulmonata</taxon>
        <taxon>Sacoglossa</taxon>
        <taxon>Placobranchoidea</taxon>
        <taxon>Plakobranchidae</taxon>
        <taxon>Elysia</taxon>
    </lineage>
</organism>
<reference evidence="2" key="1">
    <citation type="journal article" date="2023" name="G3 (Bethesda)">
        <title>A reference genome for the long-term kleptoplast-retaining sea slug Elysia crispata morphotype clarki.</title>
        <authorList>
            <person name="Eastman K.E."/>
            <person name="Pendleton A.L."/>
            <person name="Shaikh M.A."/>
            <person name="Suttiyut T."/>
            <person name="Ogas R."/>
            <person name="Tomko P."/>
            <person name="Gavelis G."/>
            <person name="Widhalm J.R."/>
            <person name="Wisecaver J.H."/>
        </authorList>
    </citation>
    <scope>NUCLEOTIDE SEQUENCE</scope>
    <source>
        <strain evidence="2">ECLA1</strain>
    </source>
</reference>
<proteinExistence type="predicted"/>
<gene>
    <name evidence="2" type="ORF">RRG08_043565</name>
</gene>
<dbReference type="EMBL" id="JAWDGP010006298">
    <property type="protein sequence ID" value="KAK3743834.1"/>
    <property type="molecule type" value="Genomic_DNA"/>
</dbReference>
<protein>
    <submittedName>
        <fullName evidence="2">Uncharacterized protein</fullName>
    </submittedName>
</protein>
<keyword evidence="3" id="KW-1185">Reference proteome</keyword>
<accession>A0AAE1CXX5</accession>
<dbReference type="AlphaFoldDB" id="A0AAE1CXX5"/>
<evidence type="ECO:0000313" key="3">
    <source>
        <dbReference type="Proteomes" id="UP001283361"/>
    </source>
</evidence>
<name>A0AAE1CXX5_9GAST</name>
<sequence length="72" mass="7886">MCQKVQGESKLPAEQLGIAAEAILFLLQVSSSAWIYMEYTSMERSPQSAPANSKNSFSLATNKSLEKSHSPH</sequence>
<dbReference type="Proteomes" id="UP001283361">
    <property type="component" value="Unassembled WGS sequence"/>
</dbReference>
<comment type="caution">
    <text evidence="2">The sequence shown here is derived from an EMBL/GenBank/DDBJ whole genome shotgun (WGS) entry which is preliminary data.</text>
</comment>